<organism evidence="1 2">
    <name type="scientific">Coxiella burnetii (strain Dugway 5J108-111)</name>
    <dbReference type="NCBI Taxonomy" id="434922"/>
    <lineage>
        <taxon>Bacteria</taxon>
        <taxon>Pseudomonadati</taxon>
        <taxon>Pseudomonadota</taxon>
        <taxon>Gammaproteobacteria</taxon>
        <taxon>Legionellales</taxon>
        <taxon>Coxiellaceae</taxon>
        <taxon>Coxiella</taxon>
    </lineage>
</organism>
<evidence type="ECO:0000313" key="1">
    <source>
        <dbReference type="EMBL" id="ABS76558.1"/>
    </source>
</evidence>
<reference evidence="1 2" key="1">
    <citation type="journal article" date="2009" name="Infect. Immun.">
        <title>Comparative genomics reveal extensive transposon-mediated genomic plasticity and diversity among potential effector proteins within the genus Coxiella.</title>
        <authorList>
            <person name="Beare P.A."/>
            <person name="Unsworth N."/>
            <person name="Andoh M."/>
            <person name="Voth D.E."/>
            <person name="Omsland A."/>
            <person name="Gilk S.D."/>
            <person name="Williams K.P."/>
            <person name="Sobral B.W."/>
            <person name="Kupko J.J.III."/>
            <person name="Porcella S.F."/>
            <person name="Samuel J.E."/>
            <person name="Heinzen R.A."/>
        </authorList>
    </citation>
    <scope>NUCLEOTIDE SEQUENCE [LARGE SCALE GENOMIC DNA]</scope>
    <source>
        <strain evidence="1 2">Dugway 5J108-111</strain>
    </source>
</reference>
<proteinExistence type="predicted"/>
<dbReference type="EMBL" id="CP000733">
    <property type="protein sequence ID" value="ABS76558.1"/>
    <property type="molecule type" value="Genomic_DNA"/>
</dbReference>
<evidence type="ECO:0000313" key="2">
    <source>
        <dbReference type="Proteomes" id="UP000008555"/>
    </source>
</evidence>
<protein>
    <submittedName>
        <fullName evidence="1">Uncharacterized protein</fullName>
    </submittedName>
</protein>
<gene>
    <name evidence="1" type="ordered locus">CBUD_0725</name>
</gene>
<dbReference type="Proteomes" id="UP000008555">
    <property type="component" value="Chromosome"/>
</dbReference>
<dbReference type="KEGG" id="cbd:CBUD_0725"/>
<accession>A9KCC4</accession>
<name>A9KCC4_COXBN</name>
<dbReference type="HOGENOM" id="CLU_3167018_0_0_6"/>
<dbReference type="RefSeq" id="WP_005771808.1">
    <property type="nucleotide sequence ID" value="NC_009727.1"/>
</dbReference>
<dbReference type="AlphaFoldDB" id="A9KCC4"/>
<sequence>MQAGKKDYCVDENALYYMKKQRFPKTSLNYLKRIPGPSLTKKLGNPI</sequence>